<dbReference type="InterPro" id="IPR050832">
    <property type="entry name" value="Bact_Acetyltransf"/>
</dbReference>
<evidence type="ECO:0000259" key="3">
    <source>
        <dbReference type="PROSITE" id="PS51186"/>
    </source>
</evidence>
<dbReference type="GO" id="GO:0016747">
    <property type="term" value="F:acyltransferase activity, transferring groups other than amino-acyl groups"/>
    <property type="evidence" value="ECO:0007669"/>
    <property type="project" value="InterPro"/>
</dbReference>
<dbReference type="Gene3D" id="3.40.630.30">
    <property type="match status" value="1"/>
</dbReference>
<dbReference type="Proteomes" id="UP000182146">
    <property type="component" value="Unassembled WGS sequence"/>
</dbReference>
<reference evidence="4 5" key="1">
    <citation type="submission" date="2016-10" db="EMBL/GenBank/DDBJ databases">
        <authorList>
            <person name="de Groot N.N."/>
        </authorList>
    </citation>
    <scope>NUCLEOTIDE SEQUENCE [LARGE SCALE GENOMIC DNA]</scope>
    <source>
        <strain evidence="4 5">DSM 17813</strain>
    </source>
</reference>
<keyword evidence="2" id="KW-0012">Acyltransferase</keyword>
<dbReference type="CDD" id="cd04301">
    <property type="entry name" value="NAT_SF"/>
    <property type="match status" value="1"/>
</dbReference>
<sequence>MPEEQDLPKEKRLRIREMNIDDFSTVFHLGEDIFTAEYSPSLYRTWDEYEITTLFNSDSELCLVAEAEGQIVGFALGTTVEKHHSAWKYGYLVWLGVRPFMQKLRIGARLFREIKRRMREQGVRMIIIDTDAENEAAIRFFTKQGFNNIQKHVYMTLNLGRKRKGKKRDAAAEPGKNLESR</sequence>
<protein>
    <submittedName>
        <fullName evidence="4">Ribosomal protein S18 acetylase RimI</fullName>
    </submittedName>
</protein>
<dbReference type="RefSeq" id="WP_052445936.1">
    <property type="nucleotide sequence ID" value="NZ_FNGU01000002.1"/>
</dbReference>
<dbReference type="SUPFAM" id="SSF55729">
    <property type="entry name" value="Acyl-CoA N-acyltransferases (Nat)"/>
    <property type="match status" value="1"/>
</dbReference>
<name>A0A1G9N0L8_9BACT</name>
<evidence type="ECO:0000256" key="2">
    <source>
        <dbReference type="ARBA" id="ARBA00023315"/>
    </source>
</evidence>
<feature type="domain" description="N-acetyltransferase" evidence="3">
    <location>
        <begin position="13"/>
        <end position="160"/>
    </location>
</feature>
<dbReference type="GO" id="GO:0005840">
    <property type="term" value="C:ribosome"/>
    <property type="evidence" value="ECO:0007669"/>
    <property type="project" value="UniProtKB-KW"/>
</dbReference>
<dbReference type="Pfam" id="PF00583">
    <property type="entry name" value="Acetyltransf_1"/>
    <property type="match status" value="1"/>
</dbReference>
<dbReference type="STRING" id="392333.SAMN05660860_01309"/>
<proteinExistence type="predicted"/>
<dbReference type="PROSITE" id="PS51186">
    <property type="entry name" value="GNAT"/>
    <property type="match status" value="1"/>
</dbReference>
<evidence type="ECO:0000313" key="5">
    <source>
        <dbReference type="Proteomes" id="UP000182146"/>
    </source>
</evidence>
<keyword evidence="1" id="KW-0808">Transferase</keyword>
<dbReference type="PANTHER" id="PTHR43877">
    <property type="entry name" value="AMINOALKYLPHOSPHONATE N-ACETYLTRANSFERASE-RELATED-RELATED"/>
    <property type="match status" value="1"/>
</dbReference>
<dbReference type="OrthoDB" id="5506158at2"/>
<gene>
    <name evidence="4" type="ORF">SAMN05660860_01309</name>
</gene>
<organism evidence="4 5">
    <name type="scientific">Geoalkalibacter ferrihydriticus</name>
    <dbReference type="NCBI Taxonomy" id="392333"/>
    <lineage>
        <taxon>Bacteria</taxon>
        <taxon>Pseudomonadati</taxon>
        <taxon>Thermodesulfobacteriota</taxon>
        <taxon>Desulfuromonadia</taxon>
        <taxon>Desulfuromonadales</taxon>
        <taxon>Geoalkalibacteraceae</taxon>
        <taxon>Geoalkalibacter</taxon>
    </lineage>
</organism>
<dbReference type="EMBL" id="FNGU01000002">
    <property type="protein sequence ID" value="SDL79933.1"/>
    <property type="molecule type" value="Genomic_DNA"/>
</dbReference>
<evidence type="ECO:0000256" key="1">
    <source>
        <dbReference type="ARBA" id="ARBA00022679"/>
    </source>
</evidence>
<evidence type="ECO:0000313" key="4">
    <source>
        <dbReference type="EMBL" id="SDL79933.1"/>
    </source>
</evidence>
<dbReference type="PANTHER" id="PTHR43877:SF2">
    <property type="entry name" value="AMINOALKYLPHOSPHONATE N-ACETYLTRANSFERASE-RELATED"/>
    <property type="match status" value="1"/>
</dbReference>
<accession>A0A1G9N0L8</accession>
<dbReference type="InterPro" id="IPR000182">
    <property type="entry name" value="GNAT_dom"/>
</dbReference>
<dbReference type="AlphaFoldDB" id="A0A1G9N0L8"/>
<keyword evidence="4" id="KW-0687">Ribonucleoprotein</keyword>
<keyword evidence="4" id="KW-0689">Ribosomal protein</keyword>
<dbReference type="InterPro" id="IPR016181">
    <property type="entry name" value="Acyl_CoA_acyltransferase"/>
</dbReference>